<proteinExistence type="predicted"/>
<dbReference type="KEGG" id="arev:RVR_3205"/>
<reference evidence="1 2" key="4">
    <citation type="journal article" date="2020" name="Sci. Rep.">
        <title>beta-carboline chemical signals induce reveromycin production through a LuxR family regulator in Streptomyces sp. SN-593.</title>
        <authorList>
            <person name="Panthee S."/>
            <person name="Kito N."/>
            <person name="Hayashi T."/>
            <person name="Shimizu T."/>
            <person name="Ishikawa J."/>
            <person name="Hamamoto H."/>
            <person name="Osada H."/>
            <person name="Takahashi S."/>
        </authorList>
    </citation>
    <scope>NUCLEOTIDE SEQUENCE [LARGE SCALE GENOMIC DNA]</scope>
    <source>
        <strain evidence="1 2">SN-593</strain>
    </source>
</reference>
<sequence>MVRPDDGGGDFSGIDPQKLWDMIGSIKSRAGDDGSARSLVNGWMGQANRIGLDTSRLTKINTHFTWAQDQVPMLQRRHSLAVDGAKEQQQFGSTGMVGAGASSLGNYPTTAAAQKGAQDDAQQWKDGKISAQEYYKRLQANEFDPDYCKAAADALGPTRLQELEQESFAADPDHEDSKVGITTLATVVATAMRNGFDLKESTGFKEEKVENIQLLAGLVPYATFPSDVLVDLGKQSLAPGNYMYGKAIWPALAADPAAATRFLHDDMAYIPEWMKGDSDHHGGLPDDQAGAFAEVVKAGTIPGPGADADMAADNTTKLIQYYAKNPDNHTHEEIQGVFDQDIAYYFSDLQSSLTDPVHIDLGPGHVTASSEEWQAFTGEGMLNPEAGGKLYAFAAQQADELARDNPDDAVAVHGAGVLEGFFSQEAHNVYQQEAQDYKDGKGKWQNSFKDNAKLGVSMAIDFSLDPQGTLKSEAVDGVKNIIDLGIDHWPSDSAPAPKDPGQISWGHDWESSAKDYYREHGKFPPVTTSDGITWTGDPKEYAQEYGCPEFIDADGNLRISGSAAQQAKERTAYNAWLKDPAVGKVIAQGGPFIQRDLGRHDGQDLAGD</sequence>
<gene>
    <name evidence="1" type="ORF">RVR_3205</name>
</gene>
<protein>
    <submittedName>
        <fullName evidence="1">Uncharacterized protein</fullName>
    </submittedName>
</protein>
<evidence type="ECO:0000313" key="1">
    <source>
        <dbReference type="EMBL" id="BBA97448.1"/>
    </source>
</evidence>
<dbReference type="RefSeq" id="WP_202233741.1">
    <property type="nucleotide sequence ID" value="NZ_AP018365.1"/>
</dbReference>
<name>A0A7U3URL5_9ACTN</name>
<evidence type="ECO:0000313" key="2">
    <source>
        <dbReference type="Proteomes" id="UP000595703"/>
    </source>
</evidence>
<keyword evidence="2" id="KW-1185">Reference proteome</keyword>
<dbReference type="EMBL" id="AP018365">
    <property type="protein sequence ID" value="BBA97448.1"/>
    <property type="molecule type" value="Genomic_DNA"/>
</dbReference>
<reference evidence="1 2" key="3">
    <citation type="journal article" date="2011" name="Nat. Chem. Biol.">
        <title>Reveromycin A biosynthesis uses RevG and RevJ for stereospecific spiroacetal formation.</title>
        <authorList>
            <person name="Takahashi S."/>
            <person name="Toyoda A."/>
            <person name="Sekiyama Y."/>
            <person name="Takagi H."/>
            <person name="Nogawa T."/>
            <person name="Uramoto M."/>
            <person name="Suzuki R."/>
            <person name="Koshino H."/>
            <person name="Kumano T."/>
            <person name="Panthee S."/>
            <person name="Dairi T."/>
            <person name="Ishikawa J."/>
            <person name="Ikeda H."/>
            <person name="Sakaki Y."/>
            <person name="Osada H."/>
        </authorList>
    </citation>
    <scope>NUCLEOTIDE SEQUENCE [LARGE SCALE GENOMIC DNA]</scope>
    <source>
        <strain evidence="1 2">SN-593</strain>
    </source>
</reference>
<accession>A0A7U3URL5</accession>
<organism evidence="1 2">
    <name type="scientific">Actinacidiphila reveromycinica</name>
    <dbReference type="NCBI Taxonomy" id="659352"/>
    <lineage>
        <taxon>Bacteria</taxon>
        <taxon>Bacillati</taxon>
        <taxon>Actinomycetota</taxon>
        <taxon>Actinomycetes</taxon>
        <taxon>Kitasatosporales</taxon>
        <taxon>Streptomycetaceae</taxon>
        <taxon>Actinacidiphila</taxon>
    </lineage>
</organism>
<dbReference type="Proteomes" id="UP000595703">
    <property type="component" value="Chromosome"/>
</dbReference>
<dbReference type="AlphaFoldDB" id="A0A7U3URL5"/>
<reference evidence="1 2" key="1">
    <citation type="journal article" date="2010" name="J. Bacteriol.">
        <title>Biochemical characterization of a novel indole prenyltransferase from Streptomyces sp. SN-593.</title>
        <authorList>
            <person name="Takahashi S."/>
            <person name="Takagi H."/>
            <person name="Toyoda A."/>
            <person name="Uramoto M."/>
            <person name="Nogawa T."/>
            <person name="Ueki M."/>
            <person name="Sakaki Y."/>
            <person name="Osada H."/>
        </authorList>
    </citation>
    <scope>NUCLEOTIDE SEQUENCE [LARGE SCALE GENOMIC DNA]</scope>
    <source>
        <strain evidence="1 2">SN-593</strain>
    </source>
</reference>
<reference evidence="1 2" key="2">
    <citation type="journal article" date="2011" name="J. Antibiot.">
        <title>Furaquinocins I and J: novel polyketide isoprenoid hybrid compounds from Streptomyces reveromyceticus SN-593.</title>
        <authorList>
            <person name="Panthee S."/>
            <person name="Takahashi S."/>
            <person name="Takagi H."/>
            <person name="Nogawa T."/>
            <person name="Oowada E."/>
            <person name="Uramoto M."/>
            <person name="Osada H."/>
        </authorList>
    </citation>
    <scope>NUCLEOTIDE SEQUENCE [LARGE SCALE GENOMIC DNA]</scope>
    <source>
        <strain evidence="1 2">SN-593</strain>
    </source>
</reference>